<sequence length="155" mass="17948">MTEQKRVCIFYNTSFTPTKNEIQSVFEHFFDIIKVSDYEIDCIECLDTVQVQTAVTRCNEFYYDLIFMDIAPRSQIVVAMGKIFGRLRKSLYTRIVVQYFHMAMEFLVACHHITSEQAEALAQLPNLFETVGNQTNTRIFAIILGVQLPKCLQSL</sequence>
<evidence type="ECO:0000313" key="2">
    <source>
        <dbReference type="Proteomes" id="UP000179001"/>
    </source>
</evidence>
<comment type="caution">
    <text evidence="1">The sequence shown here is derived from an EMBL/GenBank/DDBJ whole genome shotgun (WGS) entry which is preliminary data.</text>
</comment>
<dbReference type="STRING" id="1798002.A2478_02840"/>
<dbReference type="AlphaFoldDB" id="A0A1F5SZV5"/>
<evidence type="ECO:0000313" key="1">
    <source>
        <dbReference type="EMBL" id="OGF32237.1"/>
    </source>
</evidence>
<dbReference type="Proteomes" id="UP000179001">
    <property type="component" value="Unassembled WGS sequence"/>
</dbReference>
<organism evidence="1 2">
    <name type="scientific">Candidatus Falkowbacteria bacterium RIFOXYC2_FULL_36_12</name>
    <dbReference type="NCBI Taxonomy" id="1798002"/>
    <lineage>
        <taxon>Bacteria</taxon>
        <taxon>Candidatus Falkowiibacteriota</taxon>
    </lineage>
</organism>
<accession>A0A1F5SZV5</accession>
<reference evidence="1 2" key="1">
    <citation type="journal article" date="2016" name="Nat. Commun.">
        <title>Thousands of microbial genomes shed light on interconnected biogeochemical processes in an aquifer system.</title>
        <authorList>
            <person name="Anantharaman K."/>
            <person name="Brown C.T."/>
            <person name="Hug L.A."/>
            <person name="Sharon I."/>
            <person name="Castelle C.J."/>
            <person name="Probst A.J."/>
            <person name="Thomas B.C."/>
            <person name="Singh A."/>
            <person name="Wilkins M.J."/>
            <person name="Karaoz U."/>
            <person name="Brodie E.L."/>
            <person name="Williams K.H."/>
            <person name="Hubbard S.S."/>
            <person name="Banfield J.F."/>
        </authorList>
    </citation>
    <scope>NUCLEOTIDE SEQUENCE [LARGE SCALE GENOMIC DNA]</scope>
</reference>
<dbReference type="EMBL" id="MFGJ01000006">
    <property type="protein sequence ID" value="OGF32237.1"/>
    <property type="molecule type" value="Genomic_DNA"/>
</dbReference>
<gene>
    <name evidence="1" type="ORF">A2478_02840</name>
</gene>
<name>A0A1F5SZV5_9BACT</name>
<protein>
    <submittedName>
        <fullName evidence="1">Uncharacterized protein</fullName>
    </submittedName>
</protein>
<proteinExistence type="predicted"/>